<dbReference type="Pfam" id="PF22942">
    <property type="entry name" value="DUF7025"/>
    <property type="match status" value="1"/>
</dbReference>
<dbReference type="Pfam" id="PF00004">
    <property type="entry name" value="AAA"/>
    <property type="match status" value="1"/>
</dbReference>
<accession>A0ABR0JX27</accession>
<feature type="compositionally biased region" description="Pro residues" evidence="1">
    <location>
        <begin position="22"/>
        <end position="31"/>
    </location>
</feature>
<feature type="compositionally biased region" description="Polar residues" evidence="1">
    <location>
        <begin position="42"/>
        <end position="55"/>
    </location>
</feature>
<evidence type="ECO:0000259" key="2">
    <source>
        <dbReference type="SMART" id="SM00382"/>
    </source>
</evidence>
<protein>
    <recommendedName>
        <fullName evidence="2">AAA+ ATPase domain-containing protein</fullName>
    </recommendedName>
</protein>
<gene>
    <name evidence="3" type="ORF">LTR24_009499</name>
</gene>
<reference evidence="3 4" key="1">
    <citation type="submission" date="2023-08" db="EMBL/GenBank/DDBJ databases">
        <title>Black Yeasts Isolated from many extreme environments.</title>
        <authorList>
            <person name="Coleine C."/>
            <person name="Stajich J.E."/>
            <person name="Selbmann L."/>
        </authorList>
    </citation>
    <scope>NUCLEOTIDE SEQUENCE [LARGE SCALE GENOMIC DNA]</scope>
    <source>
        <strain evidence="3 4">CCFEE 5885</strain>
    </source>
</reference>
<evidence type="ECO:0000313" key="3">
    <source>
        <dbReference type="EMBL" id="KAK5077609.1"/>
    </source>
</evidence>
<name>A0ABR0JX27_9EURO</name>
<feature type="compositionally biased region" description="Low complexity" evidence="1">
    <location>
        <begin position="1"/>
        <end position="21"/>
    </location>
</feature>
<dbReference type="PANTHER" id="PTHR46411:SF3">
    <property type="entry name" value="AAA+ ATPASE DOMAIN-CONTAINING PROTEIN"/>
    <property type="match status" value="1"/>
</dbReference>
<dbReference type="InterPro" id="IPR003959">
    <property type="entry name" value="ATPase_AAA_core"/>
</dbReference>
<evidence type="ECO:0000256" key="1">
    <source>
        <dbReference type="SAM" id="MobiDB-lite"/>
    </source>
</evidence>
<feature type="compositionally biased region" description="Polar residues" evidence="1">
    <location>
        <begin position="96"/>
        <end position="105"/>
    </location>
</feature>
<sequence>MSSMSKAPKNNKAARANTVSPATPPSSPTMPSPNLKPAATPSKPSDTPQTRTASSSHRDNKPQSSPPMQVPAYQEIAQAIKDAVKYIMSEPKETGKATTPQATSDADSKPAVRGSKLEVKDIQEVCVSLIPQYRPRELIAYSWDPVAYTYKVVESPAITEVKELDTYAFVIRTRAGKPNSNKKPVKAETRSIIFVDIKSPGLRDILRVVLKDIKWVSLADDKPSFEQNLLFHYLPELEEYRASATRDGAHDLTSLKALDLLICTIKDRSKASSERLGPLLREGKITYDLLWALFKANSHVITTCPGSGQVRCLQYNTGDEKKTEQGVEYFELQCQYLDFDGKVFGTVTERLPVERFHGARAITALDIYPIYFHPTPNKVMQSLIERGRKFTSLMGSHHRTYDGVAFRRVKDGLIRKSVQSKIMIDADQFRKTIPGYARIIIKKTEEGFFSDFVTTQQRVMKWEMDLANLPDDKLVLCPPTVLGFSLNDKFWGEYAVDHIQSIEPSPALFDHLSIPVSMKNTIRSLTRGHLSPLKDEKRSGSSMSVVGSGTRILLHGPPGVGKTLTAEALSEYHRRPLYSVSAGELSSDAGELDPQLTNIFRVASAWNAILLIDEADVFLQRRAELSLERNRLVAVFLRKLEHFDGILILTTNLVAHFDSAILDRMHLQMQYHPLDKAAKKEVLTGFLTSLGRENGLSDFGTDYLDRFACMNLNGRQIKNIVSIAYTLSREDKEELSCLHLEHALEAMGLRLPQSADEPLDLYD</sequence>
<dbReference type="InterPro" id="IPR003593">
    <property type="entry name" value="AAA+_ATPase"/>
</dbReference>
<feature type="domain" description="AAA+ ATPase" evidence="2">
    <location>
        <begin position="548"/>
        <end position="674"/>
    </location>
</feature>
<comment type="caution">
    <text evidence="3">The sequence shown here is derived from an EMBL/GenBank/DDBJ whole genome shotgun (WGS) entry which is preliminary data.</text>
</comment>
<dbReference type="InterPro" id="IPR054289">
    <property type="entry name" value="DUF7025"/>
</dbReference>
<feature type="region of interest" description="Disordered" evidence="1">
    <location>
        <begin position="1"/>
        <end position="70"/>
    </location>
</feature>
<proteinExistence type="predicted"/>
<dbReference type="SUPFAM" id="SSF52540">
    <property type="entry name" value="P-loop containing nucleoside triphosphate hydrolases"/>
    <property type="match status" value="1"/>
</dbReference>
<feature type="region of interest" description="Disordered" evidence="1">
    <location>
        <begin position="92"/>
        <end position="113"/>
    </location>
</feature>
<dbReference type="SMART" id="SM00382">
    <property type="entry name" value="AAA"/>
    <property type="match status" value="1"/>
</dbReference>
<dbReference type="PANTHER" id="PTHR46411">
    <property type="entry name" value="FAMILY ATPASE, PUTATIVE-RELATED"/>
    <property type="match status" value="1"/>
</dbReference>
<organism evidence="3 4">
    <name type="scientific">Lithohypha guttulata</name>
    <dbReference type="NCBI Taxonomy" id="1690604"/>
    <lineage>
        <taxon>Eukaryota</taxon>
        <taxon>Fungi</taxon>
        <taxon>Dikarya</taxon>
        <taxon>Ascomycota</taxon>
        <taxon>Pezizomycotina</taxon>
        <taxon>Eurotiomycetes</taxon>
        <taxon>Chaetothyriomycetidae</taxon>
        <taxon>Chaetothyriales</taxon>
        <taxon>Trichomeriaceae</taxon>
        <taxon>Lithohypha</taxon>
    </lineage>
</organism>
<keyword evidence="4" id="KW-1185">Reference proteome</keyword>
<dbReference type="Proteomes" id="UP001345013">
    <property type="component" value="Unassembled WGS sequence"/>
</dbReference>
<dbReference type="Gene3D" id="3.40.50.300">
    <property type="entry name" value="P-loop containing nucleotide triphosphate hydrolases"/>
    <property type="match status" value="1"/>
</dbReference>
<dbReference type="InterPro" id="IPR027417">
    <property type="entry name" value="P-loop_NTPase"/>
</dbReference>
<dbReference type="CDD" id="cd19481">
    <property type="entry name" value="RecA-like_protease"/>
    <property type="match status" value="1"/>
</dbReference>
<evidence type="ECO:0000313" key="4">
    <source>
        <dbReference type="Proteomes" id="UP001345013"/>
    </source>
</evidence>
<dbReference type="EMBL" id="JAVRRG010000211">
    <property type="protein sequence ID" value="KAK5077609.1"/>
    <property type="molecule type" value="Genomic_DNA"/>
</dbReference>